<dbReference type="OrthoDB" id="4067282at2759"/>
<dbReference type="FunCoup" id="H2B2E3">
    <property type="interactions" value="24"/>
</dbReference>
<dbReference type="Pfam" id="PF17298">
    <property type="entry name" value="DUF5349"/>
    <property type="match status" value="1"/>
</dbReference>
<protein>
    <submittedName>
        <fullName evidence="2">Uncharacterized protein</fullName>
    </submittedName>
</protein>
<keyword evidence="3" id="KW-1185">Reference proteome</keyword>
<dbReference type="eggNOG" id="ENOG502S7EJ">
    <property type="taxonomic scope" value="Eukaryota"/>
</dbReference>
<evidence type="ECO:0000256" key="1">
    <source>
        <dbReference type="SAM" id="MobiDB-lite"/>
    </source>
</evidence>
<proteinExistence type="predicted"/>
<feature type="region of interest" description="Disordered" evidence="1">
    <location>
        <begin position="292"/>
        <end position="311"/>
    </location>
</feature>
<dbReference type="InterPro" id="IPR035257">
    <property type="entry name" value="DUF5349"/>
</dbReference>
<gene>
    <name evidence="2" type="primary">KAFR0L01830</name>
    <name evidence="2" type="ORF">KAFR_0L01830</name>
</gene>
<dbReference type="HOGENOM" id="CLU_761203_0_0_1"/>
<reference evidence="2 3" key="1">
    <citation type="journal article" date="2011" name="Proc. Natl. Acad. Sci. U.S.A.">
        <title>Evolutionary erosion of yeast sex chromosomes by mating-type switching accidents.</title>
        <authorList>
            <person name="Gordon J.L."/>
            <person name="Armisen D."/>
            <person name="Proux-Wera E."/>
            <person name="Oheigeartaigh S.S."/>
            <person name="Byrne K.P."/>
            <person name="Wolfe K.H."/>
        </authorList>
    </citation>
    <scope>NUCLEOTIDE SEQUENCE [LARGE SCALE GENOMIC DNA]</scope>
    <source>
        <strain evidence="3">ATCC 22294 / BCRC 22015 / CBS 2517 / CECT 1963 / NBRC 1671 / NRRL Y-8276</strain>
    </source>
</reference>
<dbReference type="EMBL" id="HE650832">
    <property type="protein sequence ID" value="CCF60793.1"/>
    <property type="molecule type" value="Genomic_DNA"/>
</dbReference>
<dbReference type="Proteomes" id="UP000005220">
    <property type="component" value="Chromosome 12"/>
</dbReference>
<dbReference type="InParanoid" id="H2B2E3"/>
<evidence type="ECO:0000313" key="2">
    <source>
        <dbReference type="EMBL" id="CCF60793.1"/>
    </source>
</evidence>
<feature type="compositionally biased region" description="Low complexity" evidence="1">
    <location>
        <begin position="333"/>
        <end position="342"/>
    </location>
</feature>
<evidence type="ECO:0000313" key="3">
    <source>
        <dbReference type="Proteomes" id="UP000005220"/>
    </source>
</evidence>
<sequence>MPGEIVSVPFSSQIEDVDKYLLDYRNLKSVPQHNSSSSDGANSFDNQFQTRYGSNNYINKRVDMFSEGNAYYNRVGNRGYLNSNSNNYNRKKNMNRSYNSRTETLNQEHFDQNNHESPQQDLVGLNFYSQNPAVAAHLKQTYPQLFQNINIKSSNSVSSIDIKRDNTLESIYGISNHQIYSNARDYKKPPVFNSQSSMNATQAMPFNQNNLDFLMSNDTSFANSTAGFKYDFKSNIGSLNSSGIFNSPFQPYLNSNMLSSVSTTSTDTISSAVSPNLLNDVSNIQMPVHSTGSTASLDFKDHTDNSINKNNNMSITQVSSKHNGEVPSLDCGSNNDNSSTTNGRRPFGIWNNDMSVWS</sequence>
<dbReference type="GeneID" id="13887001"/>
<dbReference type="AlphaFoldDB" id="H2B2E3"/>
<name>H2B2E3_KAZAF</name>
<organism evidence="2 3">
    <name type="scientific">Kazachstania africana (strain ATCC 22294 / BCRC 22015 / CBS 2517 / CECT 1963 / NBRC 1671 / NRRL Y-8276)</name>
    <name type="common">Yeast</name>
    <name type="synonym">Kluyveromyces africanus</name>
    <dbReference type="NCBI Taxonomy" id="1071382"/>
    <lineage>
        <taxon>Eukaryota</taxon>
        <taxon>Fungi</taxon>
        <taxon>Dikarya</taxon>
        <taxon>Ascomycota</taxon>
        <taxon>Saccharomycotina</taxon>
        <taxon>Saccharomycetes</taxon>
        <taxon>Saccharomycetales</taxon>
        <taxon>Saccharomycetaceae</taxon>
        <taxon>Kazachstania</taxon>
    </lineage>
</organism>
<dbReference type="KEGG" id="kaf:KAFR_0L01830"/>
<dbReference type="RefSeq" id="XP_003959928.1">
    <property type="nucleotide sequence ID" value="XM_003959879.1"/>
</dbReference>
<feature type="region of interest" description="Disordered" evidence="1">
    <location>
        <begin position="318"/>
        <end position="358"/>
    </location>
</feature>
<accession>H2B2E3</accession>